<proteinExistence type="predicted"/>
<name>A0A1D2N0I2_ORCCI</name>
<evidence type="ECO:0000313" key="2">
    <source>
        <dbReference type="EMBL" id="ODM98796.1"/>
    </source>
</evidence>
<dbReference type="OrthoDB" id="10479987at2759"/>
<organism evidence="2 3">
    <name type="scientific">Orchesella cincta</name>
    <name type="common">Springtail</name>
    <name type="synonym">Podura cincta</name>
    <dbReference type="NCBI Taxonomy" id="48709"/>
    <lineage>
        <taxon>Eukaryota</taxon>
        <taxon>Metazoa</taxon>
        <taxon>Ecdysozoa</taxon>
        <taxon>Arthropoda</taxon>
        <taxon>Hexapoda</taxon>
        <taxon>Collembola</taxon>
        <taxon>Entomobryomorpha</taxon>
        <taxon>Entomobryoidea</taxon>
        <taxon>Orchesellidae</taxon>
        <taxon>Orchesellinae</taxon>
        <taxon>Orchesella</taxon>
    </lineage>
</organism>
<gene>
    <name evidence="2" type="ORF">Ocin01_07875</name>
</gene>
<accession>A0A1D2N0I2</accession>
<feature type="chain" id="PRO_5008904846" description="Chitin-binding type-2 domain-containing protein" evidence="1">
    <location>
        <begin position="20"/>
        <end position="135"/>
    </location>
</feature>
<dbReference type="AlphaFoldDB" id="A0A1D2N0I2"/>
<evidence type="ECO:0008006" key="4">
    <source>
        <dbReference type="Google" id="ProtNLM"/>
    </source>
</evidence>
<feature type="signal peptide" evidence="1">
    <location>
        <begin position="1"/>
        <end position="19"/>
    </location>
</feature>
<evidence type="ECO:0000313" key="3">
    <source>
        <dbReference type="Proteomes" id="UP000094527"/>
    </source>
</evidence>
<comment type="caution">
    <text evidence="2">The sequence shown here is derived from an EMBL/GenBank/DDBJ whole genome shotgun (WGS) entry which is preliminary data.</text>
</comment>
<sequence>MIKGALICVLVCYLYEVQGWGYRYNYNPGTGESNLWTYLPGHEQPVVYDYQPGAAWPNVYSVAYDGLLPGVPSLPPKDFSEDPSLYRYRGPDGKYRFKCKPDAYYNEYLKKCNWKPGHYYNRNNKNRPSQQDGFE</sequence>
<protein>
    <recommendedName>
        <fullName evidence="4">Chitin-binding type-2 domain-containing protein</fullName>
    </recommendedName>
</protein>
<dbReference type="Proteomes" id="UP000094527">
    <property type="component" value="Unassembled WGS sequence"/>
</dbReference>
<dbReference type="EMBL" id="LJIJ01000321">
    <property type="protein sequence ID" value="ODM98796.1"/>
    <property type="molecule type" value="Genomic_DNA"/>
</dbReference>
<reference evidence="2 3" key="1">
    <citation type="journal article" date="2016" name="Genome Biol. Evol.">
        <title>Gene Family Evolution Reflects Adaptation to Soil Environmental Stressors in the Genome of the Collembolan Orchesella cincta.</title>
        <authorList>
            <person name="Faddeeva-Vakhrusheva A."/>
            <person name="Derks M.F."/>
            <person name="Anvar S.Y."/>
            <person name="Agamennone V."/>
            <person name="Suring W."/>
            <person name="Smit S."/>
            <person name="van Straalen N.M."/>
            <person name="Roelofs D."/>
        </authorList>
    </citation>
    <scope>NUCLEOTIDE SEQUENCE [LARGE SCALE GENOMIC DNA]</scope>
    <source>
        <tissue evidence="2">Mixed pool</tissue>
    </source>
</reference>
<keyword evidence="1" id="KW-0732">Signal</keyword>
<evidence type="ECO:0000256" key="1">
    <source>
        <dbReference type="SAM" id="SignalP"/>
    </source>
</evidence>
<keyword evidence="3" id="KW-1185">Reference proteome</keyword>